<proteinExistence type="predicted"/>
<organism evidence="2 3">
    <name type="scientific">Bodo saltans</name>
    <name type="common">Flagellated protozoan</name>
    <dbReference type="NCBI Taxonomy" id="75058"/>
    <lineage>
        <taxon>Eukaryota</taxon>
        <taxon>Discoba</taxon>
        <taxon>Euglenozoa</taxon>
        <taxon>Kinetoplastea</taxon>
        <taxon>Metakinetoplastina</taxon>
        <taxon>Eubodonida</taxon>
        <taxon>Bodonidae</taxon>
        <taxon>Bodo</taxon>
    </lineage>
</organism>
<dbReference type="VEuPathDB" id="TriTrypDB:BSAL_04080"/>
<reference evidence="3" key="1">
    <citation type="submission" date="2015-09" db="EMBL/GenBank/DDBJ databases">
        <authorList>
            <consortium name="Pathogen Informatics"/>
        </authorList>
    </citation>
    <scope>NUCLEOTIDE SEQUENCE [LARGE SCALE GENOMIC DNA]</scope>
    <source>
        <strain evidence="3">Lake Konstanz</strain>
    </source>
</reference>
<evidence type="ECO:0000313" key="2">
    <source>
        <dbReference type="EMBL" id="CUF81561.1"/>
    </source>
</evidence>
<feature type="region of interest" description="Disordered" evidence="1">
    <location>
        <begin position="356"/>
        <end position="382"/>
    </location>
</feature>
<dbReference type="Proteomes" id="UP000051952">
    <property type="component" value="Unassembled WGS sequence"/>
</dbReference>
<evidence type="ECO:0000313" key="3">
    <source>
        <dbReference type="Proteomes" id="UP000051952"/>
    </source>
</evidence>
<evidence type="ECO:0000256" key="1">
    <source>
        <dbReference type="SAM" id="MobiDB-lite"/>
    </source>
</evidence>
<protein>
    <submittedName>
        <fullName evidence="2">Uncharacterized protein</fullName>
    </submittedName>
</protein>
<accession>A0A0S4ITP6</accession>
<sequence length="442" mass="48869">SRHSQSGGDPMSRFVDTLERTEPHRIASALADQRNRRFIAELTATSNQTVLERVAALMQVPIPPKSHHHAAVPLRFRPSPVVLDMCLQERSAVALFPFLVKLTRALPSFVNALAVRLVGNLHRPAFRVLVIAVLESDHSVHNPFVADFLKDPIQWCVGAAEIARPTLFQFPHLMVPYGVNGFRVIFEQSSEEQKAAFKKSLRNFTAVDINTVVEASELMGRALIVSALFSGLLDTDWLLERVCVVPSDNKLMALLIDFACVVVHGSAETLFCEAVLVTAGKFCALVDASQSSPPAWTDDMKVDFLHQFVLRRCFTPAQDKYHILRESFRVHQAAIGAAKGPIAAVFDLPAAWPRKQVQASHPRGNQQGGLLPIPTGSAPAQNTQNEADNVAVVLPTRETAFTWNDQWSEAFLAYPLKGEPFPDPTTTSEDGTDIQRWKWSVS</sequence>
<name>A0A0S4ITP6_BODSA</name>
<gene>
    <name evidence="2" type="ORF">BSAL_04080</name>
</gene>
<dbReference type="AlphaFoldDB" id="A0A0S4ITP6"/>
<feature type="non-terminal residue" evidence="2">
    <location>
        <position position="1"/>
    </location>
</feature>
<keyword evidence="3" id="KW-1185">Reference proteome</keyword>
<dbReference type="EMBL" id="CYKH01000415">
    <property type="protein sequence ID" value="CUF81561.1"/>
    <property type="molecule type" value="Genomic_DNA"/>
</dbReference>
<feature type="region of interest" description="Disordered" evidence="1">
    <location>
        <begin position="419"/>
        <end position="442"/>
    </location>
</feature>
<feature type="non-terminal residue" evidence="2">
    <location>
        <position position="442"/>
    </location>
</feature>